<feature type="domain" description="DUF1281" evidence="1">
    <location>
        <begin position="30"/>
        <end position="205"/>
    </location>
</feature>
<comment type="caution">
    <text evidence="8">The sequence shown here is derived from an EMBL/GenBank/DDBJ whole genome shotgun (WGS) entry which is preliminary data.</text>
</comment>
<evidence type="ECO:0000259" key="2">
    <source>
        <dbReference type="Pfam" id="PF18406"/>
    </source>
</evidence>
<proteinExistence type="predicted"/>
<evidence type="ECO:0000313" key="5">
    <source>
        <dbReference type="EMBL" id="HAB3818956.1"/>
    </source>
</evidence>
<dbReference type="InterPro" id="IPR041329">
    <property type="entry name" value="YubB_C"/>
</dbReference>
<dbReference type="EMBL" id="DAAGVC010000002">
    <property type="protein sequence ID" value="HAB4677898.1"/>
    <property type="molecule type" value="Genomic_DNA"/>
</dbReference>
<dbReference type="SUPFAM" id="SSF160940">
    <property type="entry name" value="Api92-like"/>
    <property type="match status" value="1"/>
</dbReference>
<evidence type="ECO:0000313" key="4">
    <source>
        <dbReference type="EMBL" id="HAB2007422.1"/>
    </source>
</evidence>
<feature type="domain" description="YubB ferredoxin-like" evidence="2">
    <location>
        <begin position="212"/>
        <end position="279"/>
    </location>
</feature>
<dbReference type="EMBL" id="DAAHJG010000002">
    <property type="protein sequence ID" value="HAB6333923.1"/>
    <property type="molecule type" value="Genomic_DNA"/>
</dbReference>
<dbReference type="Pfam" id="PF18406">
    <property type="entry name" value="DUF1281_C"/>
    <property type="match status" value="1"/>
</dbReference>
<dbReference type="EMBL" id="DAAGNR010000002">
    <property type="protein sequence ID" value="HAB3818956.1"/>
    <property type="molecule type" value="Genomic_DNA"/>
</dbReference>
<dbReference type="AlphaFoldDB" id="A0A6Y5L251"/>
<accession>A0A6Y5L251</accession>
<evidence type="ECO:0000313" key="3">
    <source>
        <dbReference type="EMBL" id="HAB1649510.1"/>
    </source>
</evidence>
<organism evidence="8">
    <name type="scientific">Salmonella enterica I</name>
    <dbReference type="NCBI Taxonomy" id="59201"/>
    <lineage>
        <taxon>Bacteria</taxon>
        <taxon>Pseudomonadati</taxon>
        <taxon>Pseudomonadota</taxon>
        <taxon>Gammaproteobacteria</taxon>
        <taxon>Enterobacterales</taxon>
        <taxon>Enterobacteriaceae</taxon>
        <taxon>Salmonella</taxon>
    </lineage>
</organism>
<reference evidence="8" key="2">
    <citation type="submission" date="2019-10" db="EMBL/GenBank/DDBJ databases">
        <authorList>
            <consortium name="NCBI Pathogen Detection Project"/>
        </authorList>
    </citation>
    <scope>NUCLEOTIDE SEQUENCE</scope>
    <source>
        <strain evidence="8">Salmonella enterica</strain>
    </source>
</reference>
<evidence type="ECO:0000313" key="6">
    <source>
        <dbReference type="EMBL" id="HAB4030814.1"/>
    </source>
</evidence>
<evidence type="ECO:0000313" key="7">
    <source>
        <dbReference type="EMBL" id="HAB4677898.1"/>
    </source>
</evidence>
<evidence type="ECO:0000313" key="8">
    <source>
        <dbReference type="EMBL" id="HAB6333923.1"/>
    </source>
</evidence>
<dbReference type="EMBL" id="DAAFYI010000002">
    <property type="protein sequence ID" value="HAB2007422.1"/>
    <property type="molecule type" value="Genomic_DNA"/>
</dbReference>
<name>A0A6Y5L251_SALET</name>
<gene>
    <name evidence="4" type="ORF">GB037_01015</name>
    <name evidence="8" type="ORF">GB614_06280</name>
    <name evidence="5" type="ORF">GBV61_06835</name>
    <name evidence="3" type="ORF">GBX92_05355</name>
    <name evidence="6" type="ORF">GBY45_06335</name>
    <name evidence="7" type="ORF">GBZ53_06780</name>
</gene>
<dbReference type="EMBL" id="DAAGPO010000002">
    <property type="protein sequence ID" value="HAB4030814.1"/>
    <property type="molecule type" value="Genomic_DNA"/>
</dbReference>
<dbReference type="Gene3D" id="1.10.3530.10">
    <property type="entry name" value="Api92-like"/>
    <property type="match status" value="1"/>
</dbReference>
<evidence type="ECO:0000259" key="1">
    <source>
        <dbReference type="Pfam" id="PF06924"/>
    </source>
</evidence>
<reference evidence="8" key="1">
    <citation type="journal article" date="2018" name="Genome Biol.">
        <title>SKESA: strategic k-mer extension for scrupulous assemblies.</title>
        <authorList>
            <person name="Souvorov A."/>
            <person name="Agarwala R."/>
            <person name="Lipman D.J."/>
        </authorList>
    </citation>
    <scope>NUCLEOTIDE SEQUENCE</scope>
    <source>
        <strain evidence="8">Salmonella enterica</strain>
    </source>
</reference>
<dbReference type="Pfam" id="PF06924">
    <property type="entry name" value="DUF1281"/>
    <property type="match status" value="1"/>
</dbReference>
<dbReference type="InterPro" id="IPR023136">
    <property type="entry name" value="Api92-like_dom_sf"/>
</dbReference>
<dbReference type="Gene3D" id="3.30.70.1270">
    <property type="entry name" value="Api92-like domains"/>
    <property type="match status" value="1"/>
</dbReference>
<dbReference type="InterPro" id="IPR009694">
    <property type="entry name" value="DUF1281"/>
</dbReference>
<protein>
    <submittedName>
        <fullName evidence="8">DUF1281 domain-containing protein</fullName>
    </submittedName>
</protein>
<dbReference type="EMBL" id="DAAFVE010000002">
    <property type="protein sequence ID" value="HAB1649510.1"/>
    <property type="molecule type" value="Genomic_DNA"/>
</dbReference>
<sequence>MFSWCNNRLDITGKSVCLDVMQSWISGTETPLYRHAIRQAIRLFLAGCAGLLKPVKATEYAPYPQLVSVGTGSSVAPNQAFQHFLELLEKDAWLDGTTVSRMEKIYLQSGLSAVKWDNLPFTARQIMTHLMALHYADWFGMAGAGSAFDPQEHWEWLGERPETTCPCDMLMVMPSRLATELNGTSGLFRGVNETPELYMQLFGTEYPAGQNVEWFRDGINTLSLTFTSPWYPPSGEVMGEMSQFFDCEIRHYWKSPDVRISGYNCFDRGDHVDSGAYPEEVVPVSAGEGARMYLVSPDTPPALSAPASHYAGLRS</sequence>